<feature type="domain" description="PPM-type phosphatase" evidence="1">
    <location>
        <begin position="4"/>
        <end position="254"/>
    </location>
</feature>
<evidence type="ECO:0000259" key="1">
    <source>
        <dbReference type="PROSITE" id="PS51746"/>
    </source>
</evidence>
<sequence>MRVLAASCTDAGTKRKINQDSFCIKAADTPYGEIVMAAVCDGMGGLLKGEVASASVVNAFSKWFEAELPSQIAKKDIHAIQYRWNQIIQEQNRKIAAYGRERNIQLGTTLTVLLLLEERFFIIGHVGDSRAYVIHDKIEIMTEDQAIVGREVKRGIMTAQQAEADPRRNMLLQCIGASKVLVPQFVAGRPVPDAVYMLCTDGFRHVLTENEILEAFSPCVLKTEMIMEQKAKELVARNKHRGETDDITVLLMKMQAGGNEI</sequence>
<dbReference type="Proteomes" id="UP001082703">
    <property type="component" value="Unassembled WGS sequence"/>
</dbReference>
<accession>A0ABT4BT59</accession>
<dbReference type="Pfam" id="PF13672">
    <property type="entry name" value="PP2C_2"/>
    <property type="match status" value="1"/>
</dbReference>
<comment type="caution">
    <text evidence="2">The sequence shown here is derived from an EMBL/GenBank/DDBJ whole genome shotgun (WGS) entry which is preliminary data.</text>
</comment>
<dbReference type="EMBL" id="JAPOHA010000006">
    <property type="protein sequence ID" value="MCY1713970.1"/>
    <property type="molecule type" value="Genomic_DNA"/>
</dbReference>
<evidence type="ECO:0000313" key="3">
    <source>
        <dbReference type="Proteomes" id="UP001082703"/>
    </source>
</evidence>
<gene>
    <name evidence="2" type="ORF">OUY18_06855</name>
</gene>
<name>A0ABT4BT59_9FIRM</name>
<evidence type="ECO:0000313" key="2">
    <source>
        <dbReference type="EMBL" id="MCY1713970.1"/>
    </source>
</evidence>
<dbReference type="InterPro" id="IPR036457">
    <property type="entry name" value="PPM-type-like_dom_sf"/>
</dbReference>
<dbReference type="PROSITE" id="PS51746">
    <property type="entry name" value="PPM_2"/>
    <property type="match status" value="1"/>
</dbReference>
<dbReference type="SMART" id="SM00332">
    <property type="entry name" value="PP2Cc"/>
    <property type="match status" value="1"/>
</dbReference>
<dbReference type="SMART" id="SM00331">
    <property type="entry name" value="PP2C_SIG"/>
    <property type="match status" value="1"/>
</dbReference>
<proteinExistence type="predicted"/>
<dbReference type="InterPro" id="IPR001932">
    <property type="entry name" value="PPM-type_phosphatase-like_dom"/>
</dbReference>
<dbReference type="RefSeq" id="WP_268058021.1">
    <property type="nucleotide sequence ID" value="NZ_JAPOHA010000006.1"/>
</dbReference>
<dbReference type="Gene3D" id="3.60.40.10">
    <property type="entry name" value="PPM-type phosphatase domain"/>
    <property type="match status" value="1"/>
</dbReference>
<protein>
    <submittedName>
        <fullName evidence="2">Protein phosphatase 2C domain-containing protein</fullName>
    </submittedName>
</protein>
<organism evidence="2 3">
    <name type="scientific">Caproiciproducens galactitolivorans</name>
    <dbReference type="NCBI Taxonomy" id="642589"/>
    <lineage>
        <taxon>Bacteria</taxon>
        <taxon>Bacillati</taxon>
        <taxon>Bacillota</taxon>
        <taxon>Clostridia</taxon>
        <taxon>Eubacteriales</taxon>
        <taxon>Acutalibacteraceae</taxon>
        <taxon>Caproiciproducens</taxon>
    </lineage>
</organism>
<keyword evidence="3" id="KW-1185">Reference proteome</keyword>
<dbReference type="CDD" id="cd00143">
    <property type="entry name" value="PP2Cc"/>
    <property type="match status" value="1"/>
</dbReference>
<reference evidence="2 3" key="1">
    <citation type="submission" date="2022-11" db="EMBL/GenBank/DDBJ databases">
        <authorList>
            <person name="Caiyu Z."/>
        </authorList>
    </citation>
    <scope>NUCLEOTIDE SEQUENCE [LARGE SCALE GENOMIC DNA]</scope>
    <source>
        <strain evidence="2 3">YR-4</strain>
    </source>
</reference>
<dbReference type="SUPFAM" id="SSF81606">
    <property type="entry name" value="PP2C-like"/>
    <property type="match status" value="1"/>
</dbReference>